<dbReference type="SUPFAM" id="SSF54427">
    <property type="entry name" value="NTF2-like"/>
    <property type="match status" value="1"/>
</dbReference>
<dbReference type="InterPro" id="IPR032710">
    <property type="entry name" value="NTF2-like_dom_sf"/>
</dbReference>
<organism evidence="1 2">
    <name type="scientific">Reticulibacter mediterranei</name>
    <dbReference type="NCBI Taxonomy" id="2778369"/>
    <lineage>
        <taxon>Bacteria</taxon>
        <taxon>Bacillati</taxon>
        <taxon>Chloroflexota</taxon>
        <taxon>Ktedonobacteria</taxon>
        <taxon>Ktedonobacterales</taxon>
        <taxon>Reticulibacteraceae</taxon>
        <taxon>Reticulibacter</taxon>
    </lineage>
</organism>
<comment type="caution">
    <text evidence="1">The sequence shown here is derived from an EMBL/GenBank/DDBJ whole genome shotgun (WGS) entry which is preliminary data.</text>
</comment>
<dbReference type="GO" id="GO:0030638">
    <property type="term" value="P:polyketide metabolic process"/>
    <property type="evidence" value="ECO:0007669"/>
    <property type="project" value="InterPro"/>
</dbReference>
<reference evidence="1" key="1">
    <citation type="submission" date="2020-10" db="EMBL/GenBank/DDBJ databases">
        <title>Taxonomic study of unclassified bacteria belonging to the class Ktedonobacteria.</title>
        <authorList>
            <person name="Yabe S."/>
            <person name="Wang C.M."/>
            <person name="Zheng Y."/>
            <person name="Sakai Y."/>
            <person name="Cavaletti L."/>
            <person name="Monciardini P."/>
            <person name="Donadio S."/>
        </authorList>
    </citation>
    <scope>NUCLEOTIDE SEQUENCE</scope>
    <source>
        <strain evidence="1">ID150040</strain>
    </source>
</reference>
<dbReference type="Gene3D" id="3.10.450.50">
    <property type="match status" value="1"/>
</dbReference>
<name>A0A8J3N0V2_9CHLR</name>
<dbReference type="InterPro" id="IPR009959">
    <property type="entry name" value="Cyclase_SnoaL-like"/>
</dbReference>
<keyword evidence="2" id="KW-1185">Reference proteome</keyword>
<proteinExistence type="predicted"/>
<gene>
    <name evidence="1" type="ORF">KSF_033550</name>
</gene>
<protein>
    <recommendedName>
        <fullName evidence="3">SnoaL-like domain-containing protein</fullName>
    </recommendedName>
</protein>
<dbReference type="AlphaFoldDB" id="A0A8J3N0V2"/>
<dbReference type="Proteomes" id="UP000597444">
    <property type="component" value="Unassembled WGS sequence"/>
</dbReference>
<dbReference type="EMBL" id="BNJK01000001">
    <property type="protein sequence ID" value="GHO93307.1"/>
    <property type="molecule type" value="Genomic_DNA"/>
</dbReference>
<sequence length="98" mass="10973">MWNTGNTALAEEVLATDWMDHAHPEVVGTDSVKQSVVKVRTAFPDFHITIEQVVGEDDMVAIRATILRGGKTSRVMWFVRIVEGKMREMWTGSEISPA</sequence>
<evidence type="ECO:0000313" key="2">
    <source>
        <dbReference type="Proteomes" id="UP000597444"/>
    </source>
</evidence>
<accession>A0A8J3N0V2</accession>
<evidence type="ECO:0000313" key="1">
    <source>
        <dbReference type="EMBL" id="GHO93307.1"/>
    </source>
</evidence>
<dbReference type="Pfam" id="PF07366">
    <property type="entry name" value="SnoaL"/>
    <property type="match status" value="1"/>
</dbReference>
<evidence type="ECO:0008006" key="3">
    <source>
        <dbReference type="Google" id="ProtNLM"/>
    </source>
</evidence>